<gene>
    <name evidence="8" type="ORF">K458DRAFT_360575</name>
</gene>
<evidence type="ECO:0000256" key="6">
    <source>
        <dbReference type="SAM" id="SignalP"/>
    </source>
</evidence>
<dbReference type="OrthoDB" id="1921208at2759"/>
<dbReference type="InterPro" id="IPR006045">
    <property type="entry name" value="Cupin_1"/>
</dbReference>
<keyword evidence="6" id="KW-0732">Signal</keyword>
<sequence length="240" mass="25997">MTLRHLFQTLLIHTPLIIAIDKTANPDLSARLKLTTTTYDRLHVLDNDEAWTYDFTGAQPIDAFKPGSVKNANAATFPALTGLDMTLAQLNLGPCAMLPPHLHPRATNLVMGITGNTTSYMWNENGVRRVTVNLTPGVMTVFPKGTFFSCRLALSNACMGCDNAFLVSALNSDDTGTLNVLNGLWEMPPDMIRAAFGDADLNIDEMRPHIPGVSYGAAVGSAECLAKCNMNPDGTKKEKK</sequence>
<evidence type="ECO:0000256" key="3">
    <source>
        <dbReference type="ARBA" id="ARBA00022525"/>
    </source>
</evidence>
<evidence type="ECO:0000259" key="7">
    <source>
        <dbReference type="SMART" id="SM00835"/>
    </source>
</evidence>
<reference evidence="8" key="1">
    <citation type="journal article" date="2020" name="Stud. Mycol.">
        <title>101 Dothideomycetes genomes: a test case for predicting lifestyles and emergence of pathogens.</title>
        <authorList>
            <person name="Haridas S."/>
            <person name="Albert R."/>
            <person name="Binder M."/>
            <person name="Bloem J."/>
            <person name="Labutti K."/>
            <person name="Salamov A."/>
            <person name="Andreopoulos B."/>
            <person name="Baker S."/>
            <person name="Barry K."/>
            <person name="Bills G."/>
            <person name="Bluhm B."/>
            <person name="Cannon C."/>
            <person name="Castanera R."/>
            <person name="Culley D."/>
            <person name="Daum C."/>
            <person name="Ezra D."/>
            <person name="Gonzalez J."/>
            <person name="Henrissat B."/>
            <person name="Kuo A."/>
            <person name="Liang C."/>
            <person name="Lipzen A."/>
            <person name="Lutzoni F."/>
            <person name="Magnuson J."/>
            <person name="Mondo S."/>
            <person name="Nolan M."/>
            <person name="Ohm R."/>
            <person name="Pangilinan J."/>
            <person name="Park H.-J."/>
            <person name="Ramirez L."/>
            <person name="Alfaro M."/>
            <person name="Sun H."/>
            <person name="Tritt A."/>
            <person name="Yoshinaga Y."/>
            <person name="Zwiers L.-H."/>
            <person name="Turgeon B."/>
            <person name="Goodwin S."/>
            <person name="Spatafora J."/>
            <person name="Crous P."/>
            <person name="Grigoriev I."/>
        </authorList>
    </citation>
    <scope>NUCLEOTIDE SEQUENCE</scope>
    <source>
        <strain evidence="8">CBS 122367</strain>
    </source>
</reference>
<dbReference type="InterPro" id="IPR014710">
    <property type="entry name" value="RmlC-like_jellyroll"/>
</dbReference>
<dbReference type="GO" id="GO:0005576">
    <property type="term" value="C:extracellular region"/>
    <property type="evidence" value="ECO:0007669"/>
    <property type="project" value="UniProtKB-SubCell"/>
</dbReference>
<name>A0A6G1JCE6_9PLEO</name>
<keyword evidence="9" id="KW-1185">Reference proteome</keyword>
<feature type="signal peptide" evidence="6">
    <location>
        <begin position="1"/>
        <end position="19"/>
    </location>
</feature>
<evidence type="ECO:0000313" key="8">
    <source>
        <dbReference type="EMBL" id="KAF2687835.1"/>
    </source>
</evidence>
<dbReference type="SMART" id="SM00835">
    <property type="entry name" value="Cupin_1"/>
    <property type="match status" value="1"/>
</dbReference>
<protein>
    <recommendedName>
        <fullName evidence="7">Cupin type-1 domain-containing protein</fullName>
    </recommendedName>
</protein>
<keyword evidence="5" id="KW-0464">Manganese</keyword>
<keyword evidence="4" id="KW-0479">Metal-binding</keyword>
<evidence type="ECO:0000256" key="1">
    <source>
        <dbReference type="ARBA" id="ARBA00004613"/>
    </source>
</evidence>
<dbReference type="InterPro" id="IPR001929">
    <property type="entry name" value="Germin"/>
</dbReference>
<dbReference type="Gene3D" id="2.60.120.10">
    <property type="entry name" value="Jelly Rolls"/>
    <property type="match status" value="1"/>
</dbReference>
<dbReference type="EMBL" id="MU005574">
    <property type="protein sequence ID" value="KAF2687835.1"/>
    <property type="molecule type" value="Genomic_DNA"/>
</dbReference>
<proteinExistence type="inferred from homology"/>
<dbReference type="SUPFAM" id="SSF51182">
    <property type="entry name" value="RmlC-like cupins"/>
    <property type="match status" value="1"/>
</dbReference>
<dbReference type="InterPro" id="IPR011051">
    <property type="entry name" value="RmlC_Cupin_sf"/>
</dbReference>
<evidence type="ECO:0000256" key="4">
    <source>
        <dbReference type="ARBA" id="ARBA00022723"/>
    </source>
</evidence>
<evidence type="ECO:0000256" key="5">
    <source>
        <dbReference type="ARBA" id="ARBA00023211"/>
    </source>
</evidence>
<accession>A0A6G1JCE6</accession>
<feature type="domain" description="Cupin type-1" evidence="7">
    <location>
        <begin position="53"/>
        <end position="207"/>
    </location>
</feature>
<comment type="subcellular location">
    <subcellularLocation>
        <location evidence="1">Secreted</location>
    </subcellularLocation>
</comment>
<feature type="chain" id="PRO_5026309330" description="Cupin type-1 domain-containing protein" evidence="6">
    <location>
        <begin position="20"/>
        <end position="240"/>
    </location>
</feature>
<dbReference type="GO" id="GO:0030145">
    <property type="term" value="F:manganese ion binding"/>
    <property type="evidence" value="ECO:0007669"/>
    <property type="project" value="InterPro"/>
</dbReference>
<dbReference type="Proteomes" id="UP000799291">
    <property type="component" value="Unassembled WGS sequence"/>
</dbReference>
<dbReference type="Pfam" id="PF00190">
    <property type="entry name" value="Cupin_1"/>
    <property type="match status" value="1"/>
</dbReference>
<organism evidence="8 9">
    <name type="scientific">Lentithecium fluviatile CBS 122367</name>
    <dbReference type="NCBI Taxonomy" id="1168545"/>
    <lineage>
        <taxon>Eukaryota</taxon>
        <taxon>Fungi</taxon>
        <taxon>Dikarya</taxon>
        <taxon>Ascomycota</taxon>
        <taxon>Pezizomycotina</taxon>
        <taxon>Dothideomycetes</taxon>
        <taxon>Pleosporomycetidae</taxon>
        <taxon>Pleosporales</taxon>
        <taxon>Massarineae</taxon>
        <taxon>Lentitheciaceae</taxon>
        <taxon>Lentithecium</taxon>
    </lineage>
</organism>
<comment type="similarity">
    <text evidence="2">Belongs to the germin family.</text>
</comment>
<evidence type="ECO:0000256" key="2">
    <source>
        <dbReference type="ARBA" id="ARBA00007456"/>
    </source>
</evidence>
<keyword evidence="3" id="KW-0964">Secreted</keyword>
<dbReference type="AlphaFoldDB" id="A0A6G1JCE6"/>
<dbReference type="CDD" id="cd02241">
    <property type="entry name" value="cupin_OxOx"/>
    <property type="match status" value="1"/>
</dbReference>
<dbReference type="PANTHER" id="PTHR31238">
    <property type="entry name" value="GERMIN-LIKE PROTEIN SUBFAMILY 3 MEMBER 3"/>
    <property type="match status" value="1"/>
</dbReference>
<evidence type="ECO:0000313" key="9">
    <source>
        <dbReference type="Proteomes" id="UP000799291"/>
    </source>
</evidence>